<keyword evidence="1" id="KW-1185">Reference proteome</keyword>
<dbReference type="InterPro" id="IPR028092">
    <property type="entry name" value="RD3"/>
</dbReference>
<dbReference type="PANTHER" id="PTHR28489:SF2">
    <property type="entry name" value="RENTINAL DEGENERATION 3-LIKE"/>
    <property type="match status" value="1"/>
</dbReference>
<dbReference type="Proteomes" id="UP000887540">
    <property type="component" value="Unplaced"/>
</dbReference>
<reference evidence="2" key="1">
    <citation type="submission" date="2022-11" db="UniProtKB">
        <authorList>
            <consortium name="WormBaseParasite"/>
        </authorList>
    </citation>
    <scope>IDENTIFICATION</scope>
</reference>
<evidence type="ECO:0000313" key="1">
    <source>
        <dbReference type="Proteomes" id="UP000887540"/>
    </source>
</evidence>
<accession>A0A914E6Y8</accession>
<dbReference type="Pfam" id="PF14473">
    <property type="entry name" value="RD3"/>
    <property type="match status" value="1"/>
</dbReference>
<name>A0A914E6Y8_9BILA</name>
<organism evidence="1 2">
    <name type="scientific">Acrobeloides nanus</name>
    <dbReference type="NCBI Taxonomy" id="290746"/>
    <lineage>
        <taxon>Eukaryota</taxon>
        <taxon>Metazoa</taxon>
        <taxon>Ecdysozoa</taxon>
        <taxon>Nematoda</taxon>
        <taxon>Chromadorea</taxon>
        <taxon>Rhabditida</taxon>
        <taxon>Tylenchina</taxon>
        <taxon>Cephalobomorpha</taxon>
        <taxon>Cephaloboidea</taxon>
        <taxon>Cephalobidae</taxon>
        <taxon>Acrobeloides</taxon>
    </lineage>
</organism>
<protein>
    <submittedName>
        <fullName evidence="2">Uncharacterized protein</fullName>
    </submittedName>
</protein>
<sequence>MYWFRSQDPPRSARSYVPTSTNHDSEVLMTDLVLSEIQNEIIRFEETREKRRQEALREARTPDYSWLMDWKVKSKKFLNFKESAEIETLCNKIRPCEWKEVILNWRGRITTVEFRDEIINEFRAAVYEVVNSRCRREISLIRETEEATQSTISSARSVTELSVRNLSFRSPSPKYQEPHEVV</sequence>
<dbReference type="WBParaSite" id="ACRNAN_scaffold6125.g22754.t1">
    <property type="protein sequence ID" value="ACRNAN_scaffold6125.g22754.t1"/>
    <property type="gene ID" value="ACRNAN_scaffold6125.g22754"/>
</dbReference>
<evidence type="ECO:0000313" key="2">
    <source>
        <dbReference type="WBParaSite" id="ACRNAN_scaffold6125.g22754.t1"/>
    </source>
</evidence>
<dbReference type="PANTHER" id="PTHR28489">
    <property type="entry name" value="RENTINAL DEGENERATION 3-LIKE"/>
    <property type="match status" value="1"/>
</dbReference>
<proteinExistence type="predicted"/>
<dbReference type="AlphaFoldDB" id="A0A914E6Y8"/>